<evidence type="ECO:0000313" key="2">
    <source>
        <dbReference type="WBParaSite" id="L893_g32690.t1"/>
    </source>
</evidence>
<dbReference type="Proteomes" id="UP000095287">
    <property type="component" value="Unplaced"/>
</dbReference>
<sequence>TATIQQETHASYEVVAKSYNEPTLLLRRAFPPTSDSSELVAETAP</sequence>
<organism evidence="1 2">
    <name type="scientific">Steinernema glaseri</name>
    <dbReference type="NCBI Taxonomy" id="37863"/>
    <lineage>
        <taxon>Eukaryota</taxon>
        <taxon>Metazoa</taxon>
        <taxon>Ecdysozoa</taxon>
        <taxon>Nematoda</taxon>
        <taxon>Chromadorea</taxon>
        <taxon>Rhabditida</taxon>
        <taxon>Tylenchina</taxon>
        <taxon>Panagrolaimomorpha</taxon>
        <taxon>Strongyloidoidea</taxon>
        <taxon>Steinernematidae</taxon>
        <taxon>Steinernema</taxon>
    </lineage>
</organism>
<evidence type="ECO:0000313" key="1">
    <source>
        <dbReference type="Proteomes" id="UP000095287"/>
    </source>
</evidence>
<protein>
    <submittedName>
        <fullName evidence="2">Movement protein</fullName>
    </submittedName>
</protein>
<dbReference type="WBParaSite" id="L893_g32690.t1">
    <property type="protein sequence ID" value="L893_g32690.t1"/>
    <property type="gene ID" value="L893_g32690"/>
</dbReference>
<accession>A0A1I8A4V4</accession>
<dbReference type="AlphaFoldDB" id="A0A1I8A4V4"/>
<keyword evidence="1" id="KW-1185">Reference proteome</keyword>
<proteinExistence type="predicted"/>
<name>A0A1I8A4V4_9BILA</name>
<reference evidence="2" key="1">
    <citation type="submission" date="2016-11" db="UniProtKB">
        <authorList>
            <consortium name="WormBaseParasite"/>
        </authorList>
    </citation>
    <scope>IDENTIFICATION</scope>
</reference>